<dbReference type="GO" id="GO:0103117">
    <property type="term" value="F:UDP-3-O-acyl-N-acetylglucosamine deacetylase activity"/>
    <property type="evidence" value="ECO:0007669"/>
    <property type="project" value="UniProtKB-UniRule"/>
</dbReference>
<dbReference type="UniPathway" id="UPA00359">
    <property type="reaction ID" value="UER00478"/>
</dbReference>
<evidence type="ECO:0000256" key="10">
    <source>
        <dbReference type="ARBA" id="ARBA00023098"/>
    </source>
</evidence>
<dbReference type="PANTHER" id="PTHR33694">
    <property type="entry name" value="UDP-3-O-ACYL-N-ACETYLGLUCOSAMINE DEACETYLASE 1, MITOCHONDRIAL-RELATED"/>
    <property type="match status" value="1"/>
</dbReference>
<dbReference type="Gene3D" id="3.30.230.20">
    <property type="entry name" value="lpxc deacetylase, domain 1"/>
    <property type="match status" value="1"/>
</dbReference>
<evidence type="ECO:0000256" key="4">
    <source>
        <dbReference type="ARBA" id="ARBA00012745"/>
    </source>
</evidence>
<dbReference type="GO" id="GO:0016020">
    <property type="term" value="C:membrane"/>
    <property type="evidence" value="ECO:0007669"/>
    <property type="project" value="GOC"/>
</dbReference>
<dbReference type="GO" id="GO:0009245">
    <property type="term" value="P:lipid A biosynthetic process"/>
    <property type="evidence" value="ECO:0007669"/>
    <property type="project" value="UniProtKB-UniRule"/>
</dbReference>
<dbReference type="AlphaFoldDB" id="A0A418WIJ2"/>
<comment type="caution">
    <text evidence="13">The sequence shown here is derived from an EMBL/GenBank/DDBJ whole genome shotgun (WGS) entry which is preliminary data.</text>
</comment>
<dbReference type="Proteomes" id="UP000284605">
    <property type="component" value="Unassembled WGS sequence"/>
</dbReference>
<dbReference type="InterPro" id="IPR004463">
    <property type="entry name" value="UDP-acyl_GlcNac_deAcase"/>
</dbReference>
<dbReference type="GO" id="GO:0046872">
    <property type="term" value="F:metal ion binding"/>
    <property type="evidence" value="ECO:0007669"/>
    <property type="project" value="UniProtKB-KW"/>
</dbReference>
<keyword evidence="8 12" id="KW-0378">Hydrolase</keyword>
<evidence type="ECO:0000256" key="6">
    <source>
        <dbReference type="ARBA" id="ARBA00022556"/>
    </source>
</evidence>
<proteinExistence type="inferred from homology"/>
<organism evidence="13 14">
    <name type="scientific">Oleomonas cavernae</name>
    <dbReference type="NCBI Taxonomy" id="2320859"/>
    <lineage>
        <taxon>Bacteria</taxon>
        <taxon>Pseudomonadati</taxon>
        <taxon>Pseudomonadota</taxon>
        <taxon>Alphaproteobacteria</taxon>
        <taxon>Acetobacterales</taxon>
        <taxon>Acetobacteraceae</taxon>
        <taxon>Oleomonas</taxon>
    </lineage>
</organism>
<feature type="active site" description="Proton donor" evidence="12">
    <location>
        <position position="266"/>
    </location>
</feature>
<name>A0A418WIJ2_9PROT</name>
<dbReference type="NCBIfam" id="TIGR00325">
    <property type="entry name" value="lpxC"/>
    <property type="match status" value="1"/>
</dbReference>
<dbReference type="Gene3D" id="3.30.1700.10">
    <property type="entry name" value="lpxc deacetylase, domain 2"/>
    <property type="match status" value="1"/>
</dbReference>
<gene>
    <name evidence="12" type="primary">lpxC</name>
    <name evidence="13" type="ORF">D3874_05610</name>
</gene>
<evidence type="ECO:0000256" key="8">
    <source>
        <dbReference type="ARBA" id="ARBA00022801"/>
    </source>
</evidence>
<keyword evidence="9 12" id="KW-0862">Zinc</keyword>
<reference evidence="13 14" key="1">
    <citation type="submission" date="2018-09" db="EMBL/GenBank/DDBJ databases">
        <authorList>
            <person name="Zhu H."/>
        </authorList>
    </citation>
    <scope>NUCLEOTIDE SEQUENCE [LARGE SCALE GENOMIC DNA]</scope>
    <source>
        <strain evidence="13 14">K1W22B-8</strain>
    </source>
</reference>
<feature type="binding site" evidence="12">
    <location>
        <position position="243"/>
    </location>
    <ligand>
        <name>Zn(2+)</name>
        <dbReference type="ChEBI" id="CHEBI:29105"/>
    </ligand>
</feature>
<keyword evidence="14" id="KW-1185">Reference proteome</keyword>
<keyword evidence="10 12" id="KW-0443">Lipid metabolism</keyword>
<feature type="binding site" evidence="12">
    <location>
        <position position="239"/>
    </location>
    <ligand>
        <name>Zn(2+)</name>
        <dbReference type="ChEBI" id="CHEBI:29105"/>
    </ligand>
</feature>
<evidence type="ECO:0000256" key="7">
    <source>
        <dbReference type="ARBA" id="ARBA00022723"/>
    </source>
</evidence>
<accession>A0A418WIJ2</accession>
<dbReference type="EMBL" id="QYUK01000011">
    <property type="protein sequence ID" value="RJF89867.1"/>
    <property type="molecule type" value="Genomic_DNA"/>
</dbReference>
<feature type="binding site" evidence="12">
    <location>
        <position position="82"/>
    </location>
    <ligand>
        <name>Zn(2+)</name>
        <dbReference type="ChEBI" id="CHEBI:29105"/>
    </ligand>
</feature>
<dbReference type="InterPro" id="IPR020568">
    <property type="entry name" value="Ribosomal_Su5_D2-typ_SF"/>
</dbReference>
<evidence type="ECO:0000256" key="9">
    <source>
        <dbReference type="ARBA" id="ARBA00022833"/>
    </source>
</evidence>
<evidence type="ECO:0000256" key="5">
    <source>
        <dbReference type="ARBA" id="ARBA00022516"/>
    </source>
</evidence>
<protein>
    <recommendedName>
        <fullName evidence="4 12">UDP-3-O-acyl-N-acetylglucosamine deacetylase</fullName>
        <shortName evidence="12">UDP-3-O-acyl-GlcNAc deacetylase</shortName>
        <ecNumber evidence="4 12">3.5.1.108</ecNumber>
    </recommendedName>
    <alternativeName>
        <fullName evidence="12">UDP-3-O-[R-3-hydroxymyristoyl]-N-acetylglucosamine deacetylase</fullName>
    </alternativeName>
</protein>
<dbReference type="HAMAP" id="MF_00388">
    <property type="entry name" value="LpxC"/>
    <property type="match status" value="1"/>
</dbReference>
<evidence type="ECO:0000256" key="3">
    <source>
        <dbReference type="ARBA" id="ARBA00005002"/>
    </source>
</evidence>
<dbReference type="Pfam" id="PF03331">
    <property type="entry name" value="LpxC"/>
    <property type="match status" value="1"/>
</dbReference>
<evidence type="ECO:0000256" key="2">
    <source>
        <dbReference type="ARBA" id="ARBA00002923"/>
    </source>
</evidence>
<comment type="pathway">
    <text evidence="3 12">Glycolipid biosynthesis; lipid IV(A) biosynthesis; lipid IV(A) from (3R)-3-hydroxytetradecanoyl-[acyl-carrier-protein] and UDP-N-acetyl-alpha-D-glucosamine: step 2/6.</text>
</comment>
<dbReference type="InterPro" id="IPR011334">
    <property type="entry name" value="UDP-acyl_GlcNac_deAcase_C"/>
</dbReference>
<dbReference type="OrthoDB" id="9802746at2"/>
<evidence type="ECO:0000256" key="12">
    <source>
        <dbReference type="HAMAP-Rule" id="MF_00388"/>
    </source>
</evidence>
<comment type="function">
    <text evidence="2 12">Catalyzes the hydrolysis of UDP-3-O-myristoyl-N-acetylglucosamine to form UDP-3-O-myristoylglucosamine and acetate, the committed step in lipid A biosynthesis.</text>
</comment>
<comment type="catalytic activity">
    <reaction evidence="11 12">
        <text>a UDP-3-O-[(3R)-3-hydroxyacyl]-N-acetyl-alpha-D-glucosamine + H2O = a UDP-3-O-[(3R)-3-hydroxyacyl]-alpha-D-glucosamine + acetate</text>
        <dbReference type="Rhea" id="RHEA:67816"/>
        <dbReference type="ChEBI" id="CHEBI:15377"/>
        <dbReference type="ChEBI" id="CHEBI:30089"/>
        <dbReference type="ChEBI" id="CHEBI:137740"/>
        <dbReference type="ChEBI" id="CHEBI:173225"/>
        <dbReference type="EC" id="3.5.1.108"/>
    </reaction>
</comment>
<keyword evidence="6 12" id="KW-0441">Lipid A biosynthesis</keyword>
<evidence type="ECO:0000256" key="1">
    <source>
        <dbReference type="ARBA" id="ARBA00001947"/>
    </source>
</evidence>
<comment type="similarity">
    <text evidence="12">Belongs to the LpxC family.</text>
</comment>
<dbReference type="EC" id="3.5.1.108" evidence="4 12"/>
<sequence>MVLEAQKTVARRVALDGIGLHTGSAVRVCLVPASSDHGIIFRRVDVTDRDSLIPAHFDHVRDATLCTTLVNGAGVSVRTVEHLMAALSGLHIDNVVVEIDGPELPILDGSSAPFVEMIERVGTLDQRPPRRAIKILKRVEVRFEDKFAALEPGEGFGIDFEIDFPSKAIERRVGSYEVTREGFGALLSGARTFGFRHEVEYLRSKGLALGGSLDNAVVVDGDALMNPEGLRFDDEFVRHKALDALGDLYLAGAPIIGRFHGYKSGHALNNRLLHALFADRTAWTYVAAVEEIEGGAAAAWPDSVVASPAV</sequence>
<comment type="cofactor">
    <cofactor evidence="1 12">
        <name>Zn(2+)</name>
        <dbReference type="ChEBI" id="CHEBI:29105"/>
    </cofactor>
</comment>
<evidence type="ECO:0000256" key="11">
    <source>
        <dbReference type="ARBA" id="ARBA00024535"/>
    </source>
</evidence>
<dbReference type="SUPFAM" id="SSF54211">
    <property type="entry name" value="Ribosomal protein S5 domain 2-like"/>
    <property type="match status" value="2"/>
</dbReference>
<evidence type="ECO:0000313" key="14">
    <source>
        <dbReference type="Proteomes" id="UP000284605"/>
    </source>
</evidence>
<keyword evidence="7 12" id="KW-0479">Metal-binding</keyword>
<dbReference type="InterPro" id="IPR015870">
    <property type="entry name" value="UDP-acyl_N-AcGlcN_deAcase_N"/>
</dbReference>
<evidence type="ECO:0000313" key="13">
    <source>
        <dbReference type="EMBL" id="RJF89867.1"/>
    </source>
</evidence>
<dbReference type="PANTHER" id="PTHR33694:SF1">
    <property type="entry name" value="UDP-3-O-ACYL-N-ACETYLGLUCOSAMINE DEACETYLASE 1, MITOCHONDRIAL-RELATED"/>
    <property type="match status" value="1"/>
</dbReference>
<keyword evidence="5 12" id="KW-0444">Lipid biosynthesis</keyword>